<accession>A0A830E6L4</accession>
<dbReference type="InterPro" id="IPR036388">
    <property type="entry name" value="WH-like_DNA-bd_sf"/>
</dbReference>
<comment type="caution">
    <text evidence="2">The sequence shown here is derived from an EMBL/GenBank/DDBJ whole genome shotgun (WGS) entry which is preliminary data.</text>
</comment>
<dbReference type="InterPro" id="IPR001845">
    <property type="entry name" value="HTH_ArsR_DNA-bd_dom"/>
</dbReference>
<dbReference type="CDD" id="cd00090">
    <property type="entry name" value="HTH_ARSR"/>
    <property type="match status" value="1"/>
</dbReference>
<dbReference type="SUPFAM" id="SSF46785">
    <property type="entry name" value="Winged helix' DNA-binding domain"/>
    <property type="match status" value="1"/>
</dbReference>
<dbReference type="InterPro" id="IPR036390">
    <property type="entry name" value="WH_DNA-bd_sf"/>
</dbReference>
<protein>
    <submittedName>
        <fullName evidence="2">Transcriptional regulator</fullName>
    </submittedName>
</protein>
<organism evidence="2 3">
    <name type="scientific">Haloferax sulfurifontis</name>
    <dbReference type="NCBI Taxonomy" id="255616"/>
    <lineage>
        <taxon>Archaea</taxon>
        <taxon>Methanobacteriati</taxon>
        <taxon>Methanobacteriota</taxon>
        <taxon>Stenosarchaea group</taxon>
        <taxon>Halobacteria</taxon>
        <taxon>Halobacteriales</taxon>
        <taxon>Haloferacaceae</taxon>
        <taxon>Haloferax</taxon>
    </lineage>
</organism>
<dbReference type="AlphaFoldDB" id="A0A830E6L4"/>
<sequence length="102" mass="11578">MRRVLWWLIGGSRGGRNRLRIIRALDDMPMNANQLSNELDLDYKTTQHHLELLVENNVLMIMGDNYGKTYFLTDRMEANLDVLDEVARKANLTDVSAGGDGA</sequence>
<name>A0A830E6L4_9EURY</name>
<dbReference type="Proteomes" id="UP000646833">
    <property type="component" value="Unassembled WGS sequence"/>
</dbReference>
<dbReference type="Pfam" id="PF01022">
    <property type="entry name" value="HTH_5"/>
    <property type="match status" value="1"/>
</dbReference>
<reference evidence="2" key="2">
    <citation type="submission" date="2020-09" db="EMBL/GenBank/DDBJ databases">
        <authorList>
            <person name="Sun Q."/>
            <person name="Sedlacek I."/>
        </authorList>
    </citation>
    <scope>NUCLEOTIDE SEQUENCE</scope>
    <source>
        <strain evidence="2">CCM 7217</strain>
    </source>
</reference>
<evidence type="ECO:0000259" key="1">
    <source>
        <dbReference type="Pfam" id="PF01022"/>
    </source>
</evidence>
<dbReference type="InterPro" id="IPR011991">
    <property type="entry name" value="ArsR-like_HTH"/>
</dbReference>
<dbReference type="Gene3D" id="1.10.10.10">
    <property type="entry name" value="Winged helix-like DNA-binding domain superfamily/Winged helix DNA-binding domain"/>
    <property type="match status" value="1"/>
</dbReference>
<dbReference type="EMBL" id="BMCI01000001">
    <property type="protein sequence ID" value="GGC47354.1"/>
    <property type="molecule type" value="Genomic_DNA"/>
</dbReference>
<reference evidence="2" key="1">
    <citation type="journal article" date="2014" name="Int. J. Syst. Evol. Microbiol.">
        <title>Complete genome sequence of Corynebacterium casei LMG S-19264T (=DSM 44701T), isolated from a smear-ripened cheese.</title>
        <authorList>
            <consortium name="US DOE Joint Genome Institute (JGI-PGF)"/>
            <person name="Walter F."/>
            <person name="Albersmeier A."/>
            <person name="Kalinowski J."/>
            <person name="Ruckert C."/>
        </authorList>
    </citation>
    <scope>NUCLEOTIDE SEQUENCE</scope>
    <source>
        <strain evidence="2">CCM 7217</strain>
    </source>
</reference>
<evidence type="ECO:0000313" key="2">
    <source>
        <dbReference type="EMBL" id="GGC47354.1"/>
    </source>
</evidence>
<evidence type="ECO:0000313" key="3">
    <source>
        <dbReference type="Proteomes" id="UP000646833"/>
    </source>
</evidence>
<gene>
    <name evidence="2" type="ORF">GCM10007209_06220</name>
</gene>
<dbReference type="GO" id="GO:0003700">
    <property type="term" value="F:DNA-binding transcription factor activity"/>
    <property type="evidence" value="ECO:0007669"/>
    <property type="project" value="InterPro"/>
</dbReference>
<proteinExistence type="predicted"/>
<feature type="domain" description="HTH arsR-type" evidence="1">
    <location>
        <begin position="17"/>
        <end position="56"/>
    </location>
</feature>